<evidence type="ECO:0000313" key="1">
    <source>
        <dbReference type="EMBL" id="CAK9858652.1"/>
    </source>
</evidence>
<dbReference type="Proteomes" id="UP001497522">
    <property type="component" value="Chromosome 1"/>
</dbReference>
<name>A0ABP1A821_9BRYO</name>
<keyword evidence="2" id="KW-1185">Reference proteome</keyword>
<protein>
    <submittedName>
        <fullName evidence="1">Uncharacterized protein</fullName>
    </submittedName>
</protein>
<evidence type="ECO:0000313" key="2">
    <source>
        <dbReference type="Proteomes" id="UP001497522"/>
    </source>
</evidence>
<reference evidence="1 2" key="1">
    <citation type="submission" date="2024-03" db="EMBL/GenBank/DDBJ databases">
        <authorList>
            <consortium name="ELIXIR-Norway"/>
            <consortium name="Elixir Norway"/>
        </authorList>
    </citation>
    <scope>NUCLEOTIDE SEQUENCE [LARGE SCALE GENOMIC DNA]</scope>
</reference>
<organism evidence="1 2">
    <name type="scientific">Sphagnum jensenii</name>
    <dbReference type="NCBI Taxonomy" id="128206"/>
    <lineage>
        <taxon>Eukaryota</taxon>
        <taxon>Viridiplantae</taxon>
        <taxon>Streptophyta</taxon>
        <taxon>Embryophyta</taxon>
        <taxon>Bryophyta</taxon>
        <taxon>Sphagnophytina</taxon>
        <taxon>Sphagnopsida</taxon>
        <taxon>Sphagnales</taxon>
        <taxon>Sphagnaceae</taxon>
        <taxon>Sphagnum</taxon>
    </lineage>
</organism>
<proteinExistence type="predicted"/>
<accession>A0ABP1A821</accession>
<dbReference type="EMBL" id="OZ023702">
    <property type="protein sequence ID" value="CAK9858652.1"/>
    <property type="molecule type" value="Genomic_DNA"/>
</dbReference>
<sequence length="66" mass="7477">MDLLHDFVGLRVRVGGREMLIKAEKFTGKIEISKVESLETNGAEIEHGPVGVEDCGEMRWGICWRF</sequence>
<gene>
    <name evidence="1" type="ORF">CSSPJE1EN2_LOCUS1647</name>
</gene>